<dbReference type="EMBL" id="FYDG01000005">
    <property type="protein sequence ID" value="SNB73440.1"/>
    <property type="molecule type" value="Genomic_DNA"/>
</dbReference>
<evidence type="ECO:0000256" key="1">
    <source>
        <dbReference type="SAM" id="MobiDB-lite"/>
    </source>
</evidence>
<sequence length="367" mass="38733">MADSTTFGGGGGDIPLFVAEKPRRRERAHIDTLRARVRELGLDIKSNWSEAGRPPEPQAVRAERTARKPASAEWVDRLASEHREDIAAQARGAPAPAPVEDEAVHPLASGAYAAGRAAFALDGALRPPAVLLSGLLSSYGGLALKGLLGALLLLAGQGLLRDWPKPAEPASPRVRPVAWVEIAKPYPLFDLSAPLFGHAPPLYSARRHAAGGGREDVLTFGQFGGVKPFLRLGVYRHGTEDVAASPYFVDMARRASVLGLGVSEVELPQALPTRFGDLESGGLELSGPEGVRRANCRGFRLEIATPALTMGGFMCGAGEDALSPADLVCAVDRLDLVSAGQDRALADFFGAASGRKSRACADSPRRK</sequence>
<evidence type="ECO:0000313" key="3">
    <source>
        <dbReference type="Proteomes" id="UP000198418"/>
    </source>
</evidence>
<organism evidence="2 3">
    <name type="scientific">Rhodoblastus acidophilus</name>
    <name type="common">Rhodopseudomonas acidophila</name>
    <dbReference type="NCBI Taxonomy" id="1074"/>
    <lineage>
        <taxon>Bacteria</taxon>
        <taxon>Pseudomonadati</taxon>
        <taxon>Pseudomonadota</taxon>
        <taxon>Alphaproteobacteria</taxon>
        <taxon>Hyphomicrobiales</taxon>
        <taxon>Rhodoblastaceae</taxon>
        <taxon>Rhodoblastus</taxon>
    </lineage>
</organism>
<dbReference type="RefSeq" id="WP_088520923.1">
    <property type="nucleotide sequence ID" value="NZ_FYDG01000005.1"/>
</dbReference>
<keyword evidence="3" id="KW-1185">Reference proteome</keyword>
<dbReference type="AlphaFoldDB" id="A0A212RLS4"/>
<accession>A0A212RLS4</accession>
<evidence type="ECO:0000313" key="2">
    <source>
        <dbReference type="EMBL" id="SNB73440.1"/>
    </source>
</evidence>
<proteinExistence type="predicted"/>
<feature type="region of interest" description="Disordered" evidence="1">
    <location>
        <begin position="47"/>
        <end position="73"/>
    </location>
</feature>
<reference evidence="3" key="1">
    <citation type="submission" date="2017-06" db="EMBL/GenBank/DDBJ databases">
        <authorList>
            <person name="Varghese N."/>
            <person name="Submissions S."/>
        </authorList>
    </citation>
    <scope>NUCLEOTIDE SEQUENCE [LARGE SCALE GENOMIC DNA]</scope>
    <source>
        <strain evidence="3">DSM 137</strain>
    </source>
</reference>
<dbReference type="OrthoDB" id="8452157at2"/>
<name>A0A212RLS4_RHOAC</name>
<gene>
    <name evidence="2" type="ORF">SAMN06265338_105148</name>
</gene>
<feature type="region of interest" description="Disordered" evidence="1">
    <location>
        <begin position="1"/>
        <end position="20"/>
    </location>
</feature>
<dbReference type="Proteomes" id="UP000198418">
    <property type="component" value="Unassembled WGS sequence"/>
</dbReference>
<protein>
    <submittedName>
        <fullName evidence="2">Uncharacterized protein</fullName>
    </submittedName>
</protein>